<evidence type="ECO:0000313" key="3">
    <source>
        <dbReference type="EMBL" id="AGS53149.1"/>
    </source>
</evidence>
<feature type="transmembrane region" description="Helical" evidence="1">
    <location>
        <begin position="29"/>
        <end position="50"/>
    </location>
</feature>
<dbReference type="Pfam" id="PF07238">
    <property type="entry name" value="PilZ"/>
    <property type="match status" value="1"/>
</dbReference>
<feature type="domain" description="PilZ" evidence="2">
    <location>
        <begin position="273"/>
        <end position="360"/>
    </location>
</feature>
<dbReference type="InterPro" id="IPR009875">
    <property type="entry name" value="PilZ_domain"/>
</dbReference>
<keyword evidence="1" id="KW-0472">Membrane</keyword>
<reference evidence="3" key="1">
    <citation type="submission" date="2012-03" db="EMBL/GenBank/DDBJ databases">
        <title>Functional metagenomics reveals considerable lignocellulase gene clusters in the gut microbiome of a wood-feeding higher termite.</title>
        <authorList>
            <person name="Liu N."/>
        </authorList>
    </citation>
    <scope>NUCLEOTIDE SEQUENCE</scope>
</reference>
<accession>A0A806KQK1</accession>
<dbReference type="SUPFAM" id="SSF141371">
    <property type="entry name" value="PilZ domain-like"/>
    <property type="match status" value="1"/>
</dbReference>
<protein>
    <recommendedName>
        <fullName evidence="2">PilZ domain-containing protein</fullName>
    </recommendedName>
</protein>
<dbReference type="Gene3D" id="2.40.10.220">
    <property type="entry name" value="predicted glycosyltransferase like domains"/>
    <property type="match status" value="1"/>
</dbReference>
<dbReference type="EMBL" id="JQ844223">
    <property type="protein sequence ID" value="AGS53149.1"/>
    <property type="molecule type" value="Genomic_DNA"/>
</dbReference>
<proteinExistence type="predicted"/>
<organism evidence="3">
    <name type="scientific">uncultured bacterium contig00060</name>
    <dbReference type="NCBI Taxonomy" id="1181543"/>
    <lineage>
        <taxon>Bacteria</taxon>
        <taxon>environmental samples</taxon>
    </lineage>
</organism>
<evidence type="ECO:0000259" key="2">
    <source>
        <dbReference type="Pfam" id="PF07238"/>
    </source>
</evidence>
<dbReference type="GO" id="GO:0035438">
    <property type="term" value="F:cyclic-di-GMP binding"/>
    <property type="evidence" value="ECO:0007669"/>
    <property type="project" value="InterPro"/>
</dbReference>
<dbReference type="AlphaFoldDB" id="A0A806KQK1"/>
<keyword evidence="1" id="KW-1133">Transmembrane helix</keyword>
<name>A0A806KQK1_9BACT</name>
<sequence>MTYRSYHLLPLQIDASDLWSDSSSLSPTTLIIIVVVIAVFVVGLVLYNIFKGGGLGGGKGSGGARLFSTFALNRMIKDIPFSYEQRKMLEFVLRTDSVTDLEKSLTTPELLDRHFRRAYRFLEQISGQSKETLYKHAILFSTRNILENSIFGDFSTTRQLKDGTALIVTIGKEKFEIDVISTKGEFLTAETPKNVLGTHRKPPKGTKLSILLFVKGKGFTFETKVAGYTTMLGRSAMQLTHAKLRFLSKRRYRRRQTVIACSLNLVYVEGSGKKQRLVVDKRRLTGNITDISVGGCSTKTNLPIQVGARFKIQFKMDDENLAALGQVLRTNKTNMGTISHIKFLRINQKAMNQINAFVYEYADD</sequence>
<keyword evidence="1" id="KW-0812">Transmembrane</keyword>
<evidence type="ECO:0000256" key="1">
    <source>
        <dbReference type="SAM" id="Phobius"/>
    </source>
</evidence>